<protein>
    <submittedName>
        <fullName evidence="7">ABC transporter ATP-binding protein</fullName>
    </submittedName>
</protein>
<feature type="compositionally biased region" description="Polar residues" evidence="5">
    <location>
        <begin position="554"/>
        <end position="566"/>
    </location>
</feature>
<keyword evidence="3 7" id="KW-0067">ATP-binding</keyword>
<accession>A0A7I8DAQ6</accession>
<evidence type="ECO:0000256" key="1">
    <source>
        <dbReference type="ARBA" id="ARBA00022737"/>
    </source>
</evidence>
<dbReference type="Gene3D" id="1.10.287.380">
    <property type="entry name" value="Valyl-tRNA synthetase, C-terminal domain"/>
    <property type="match status" value="1"/>
</dbReference>
<dbReference type="FunFam" id="3.40.50.300:FF:000309">
    <property type="entry name" value="ABC transporter ATP-binding protein"/>
    <property type="match status" value="1"/>
</dbReference>
<dbReference type="PANTHER" id="PTHR42855">
    <property type="entry name" value="ABC TRANSPORTER ATP-BINDING SUBUNIT"/>
    <property type="match status" value="1"/>
</dbReference>
<dbReference type="Pfam" id="PF16326">
    <property type="entry name" value="ABC_tran_CTD"/>
    <property type="match status" value="1"/>
</dbReference>
<dbReference type="Proteomes" id="UP000593802">
    <property type="component" value="Chromosome"/>
</dbReference>
<evidence type="ECO:0000256" key="2">
    <source>
        <dbReference type="ARBA" id="ARBA00022741"/>
    </source>
</evidence>
<feature type="coiled-coil region" evidence="4">
    <location>
        <begin position="252"/>
        <end position="279"/>
    </location>
</feature>
<evidence type="ECO:0000313" key="7">
    <source>
        <dbReference type="EMBL" id="BCJ87184.1"/>
    </source>
</evidence>
<dbReference type="EMBL" id="AP023366">
    <property type="protein sequence ID" value="BCJ87184.1"/>
    <property type="molecule type" value="Genomic_DNA"/>
</dbReference>
<dbReference type="Pfam" id="PF12848">
    <property type="entry name" value="ABC_tran_Xtn"/>
    <property type="match status" value="1"/>
</dbReference>
<dbReference type="InterPro" id="IPR037118">
    <property type="entry name" value="Val-tRNA_synth_C_sf"/>
</dbReference>
<dbReference type="SMART" id="SM00382">
    <property type="entry name" value="AAA"/>
    <property type="match status" value="2"/>
</dbReference>
<evidence type="ECO:0000256" key="3">
    <source>
        <dbReference type="ARBA" id="ARBA00022840"/>
    </source>
</evidence>
<dbReference type="InterPro" id="IPR032781">
    <property type="entry name" value="ABC_tran_Xtn"/>
</dbReference>
<organism evidence="7 8">
    <name type="scientific">Effusibacillus dendaii</name>
    <dbReference type="NCBI Taxonomy" id="2743772"/>
    <lineage>
        <taxon>Bacteria</taxon>
        <taxon>Bacillati</taxon>
        <taxon>Bacillota</taxon>
        <taxon>Bacilli</taxon>
        <taxon>Bacillales</taxon>
        <taxon>Alicyclobacillaceae</taxon>
        <taxon>Effusibacillus</taxon>
    </lineage>
</organism>
<evidence type="ECO:0000259" key="6">
    <source>
        <dbReference type="PROSITE" id="PS50893"/>
    </source>
</evidence>
<keyword evidence="1" id="KW-0677">Repeat</keyword>
<proteinExistence type="predicted"/>
<feature type="compositionally biased region" description="Basic and acidic residues" evidence="5">
    <location>
        <begin position="583"/>
        <end position="598"/>
    </location>
</feature>
<dbReference type="Pfam" id="PF00005">
    <property type="entry name" value="ABC_tran"/>
    <property type="match status" value="2"/>
</dbReference>
<dbReference type="InterPro" id="IPR003439">
    <property type="entry name" value="ABC_transporter-like_ATP-bd"/>
</dbReference>
<dbReference type="Gene3D" id="3.40.50.300">
    <property type="entry name" value="P-loop containing nucleotide triphosphate hydrolases"/>
    <property type="match status" value="2"/>
</dbReference>
<evidence type="ECO:0000313" key="8">
    <source>
        <dbReference type="Proteomes" id="UP000593802"/>
    </source>
</evidence>
<dbReference type="CDD" id="cd03221">
    <property type="entry name" value="ABCF_EF-3"/>
    <property type="match status" value="2"/>
</dbReference>
<dbReference type="PROSITE" id="PS00211">
    <property type="entry name" value="ABC_TRANSPORTER_1"/>
    <property type="match status" value="2"/>
</dbReference>
<evidence type="ECO:0000256" key="4">
    <source>
        <dbReference type="SAM" id="Coils"/>
    </source>
</evidence>
<sequence>MIVLSASQIYKSYGTDPILQGAVITVQDKERVGLIGVNGAGKSTLLKILIGEIPADSGEIHLGKNVRVGYMSQQTSIQSDKTVYEEMRSVFSDLFQLEKRIRRLEVRMSEPTVYENENLYQSLTDEYHSLTEEFENKQGYAAEAKVRSILSGLDFPEPFWQQPIQSLSGGQKTRLALGKLLLSQPELLILDEPTNYLDLSTVTWLEEYLKNYQGALLLVSHDRYFLDALVNVVYELEHGKTKRYTGNYSKFLEQKAADLASLSKQFEQQQAEIARLEDFVQRNIARATTSKRAQSRRKLLDKMERIEKPITSQEQASFSFTVERPSGRDVLSIENLSVAYGDKSLFSGLNLQISRGERVALIGPNGIGKSSLLKTVAGVLHPTTGSVRLGMHVKLGYYTQEQEDLTGSKSVLNELWDAFPRLDHTRIRTVLGNFLFSGDDVMKPVASLSGGERSRLALAKLMLMQANFMLLDEPTNHLDLLSKEVLEAALDDYTGTLLFISHDRYFINRIANRVIELTPDGLTSYLGNYDDYLEKKLALAAVETVEPPDRHTPKAQQSGGLTSQPAGRSGALTPADSVPSALSKEERELKRQEERQRKREERKRLERIAFLEQQIERTESEIVSLEAELCLPEVFNDPDLSRQKNQAYLTAKERLEQWYAEWEILQQESP</sequence>
<keyword evidence="8" id="KW-1185">Reference proteome</keyword>
<dbReference type="InterPro" id="IPR017871">
    <property type="entry name" value="ABC_transporter-like_CS"/>
</dbReference>
<dbReference type="InterPro" id="IPR051309">
    <property type="entry name" value="ABCF_ATPase"/>
</dbReference>
<dbReference type="InterPro" id="IPR032524">
    <property type="entry name" value="ABC_tran_C"/>
</dbReference>
<feature type="domain" description="ABC transporter" evidence="6">
    <location>
        <begin position="4"/>
        <end position="263"/>
    </location>
</feature>
<dbReference type="GO" id="GO:0016887">
    <property type="term" value="F:ATP hydrolysis activity"/>
    <property type="evidence" value="ECO:0007669"/>
    <property type="project" value="InterPro"/>
</dbReference>
<name>A0A7I8DAQ6_9BACL</name>
<keyword evidence="4" id="KW-0175">Coiled coil</keyword>
<dbReference type="GO" id="GO:0005524">
    <property type="term" value="F:ATP binding"/>
    <property type="evidence" value="ECO:0007669"/>
    <property type="project" value="UniProtKB-KW"/>
</dbReference>
<feature type="domain" description="ABC transporter" evidence="6">
    <location>
        <begin position="331"/>
        <end position="545"/>
    </location>
</feature>
<dbReference type="InterPro" id="IPR003593">
    <property type="entry name" value="AAA+_ATPase"/>
</dbReference>
<keyword evidence="2" id="KW-0547">Nucleotide-binding</keyword>
<dbReference type="SUPFAM" id="SSF52540">
    <property type="entry name" value="P-loop containing nucleoside triphosphate hydrolases"/>
    <property type="match status" value="2"/>
</dbReference>
<dbReference type="PANTHER" id="PTHR42855:SF2">
    <property type="entry name" value="DRUG RESISTANCE ABC TRANSPORTER,ATP-BINDING PROTEIN"/>
    <property type="match status" value="1"/>
</dbReference>
<feature type="region of interest" description="Disordered" evidence="5">
    <location>
        <begin position="544"/>
        <end position="598"/>
    </location>
</feature>
<dbReference type="PROSITE" id="PS50893">
    <property type="entry name" value="ABC_TRANSPORTER_2"/>
    <property type="match status" value="2"/>
</dbReference>
<reference evidence="7 8" key="1">
    <citation type="submission" date="2020-08" db="EMBL/GenBank/DDBJ databases">
        <title>Complete Genome Sequence of Effusibacillus dendaii Strain skT53, Isolated from Farmland soil.</title>
        <authorList>
            <person name="Konishi T."/>
            <person name="Kawasaki H."/>
        </authorList>
    </citation>
    <scope>NUCLEOTIDE SEQUENCE [LARGE SCALE GENOMIC DNA]</scope>
    <source>
        <strain evidence="8">skT53</strain>
    </source>
</reference>
<dbReference type="KEGG" id="eff:skT53_21690"/>
<dbReference type="NCBIfam" id="NF000355">
    <property type="entry name" value="ribo_prot_ABC_F"/>
    <property type="match status" value="1"/>
</dbReference>
<dbReference type="RefSeq" id="WP_200756908.1">
    <property type="nucleotide sequence ID" value="NZ_AP023366.1"/>
</dbReference>
<dbReference type="GO" id="GO:0003676">
    <property type="term" value="F:nucleic acid binding"/>
    <property type="evidence" value="ECO:0007669"/>
    <property type="project" value="UniProtKB-ARBA"/>
</dbReference>
<dbReference type="InterPro" id="IPR027417">
    <property type="entry name" value="P-loop_NTPase"/>
</dbReference>
<dbReference type="AlphaFoldDB" id="A0A7I8DAQ6"/>
<evidence type="ECO:0000256" key="5">
    <source>
        <dbReference type="SAM" id="MobiDB-lite"/>
    </source>
</evidence>
<gene>
    <name evidence="7" type="primary">uup</name>
    <name evidence="7" type="ORF">skT53_21690</name>
</gene>
<dbReference type="FunFam" id="3.40.50.300:FF:000011">
    <property type="entry name" value="Putative ABC transporter ATP-binding component"/>
    <property type="match status" value="1"/>
</dbReference>